<accession>A0AAN8JPS4</accession>
<keyword evidence="5 11" id="KW-1133">Transmembrane helix</keyword>
<feature type="transmembrane region" description="Helical" evidence="11">
    <location>
        <begin position="348"/>
        <end position="372"/>
    </location>
</feature>
<evidence type="ECO:0000256" key="8">
    <source>
        <dbReference type="PIRSR" id="PIRSR600175-1"/>
    </source>
</evidence>
<dbReference type="Pfam" id="PF00209">
    <property type="entry name" value="SNF"/>
    <property type="match status" value="1"/>
</dbReference>
<dbReference type="EMBL" id="JAZGQO010000007">
    <property type="protein sequence ID" value="KAK6182357.1"/>
    <property type="molecule type" value="Genomic_DNA"/>
</dbReference>
<feature type="transmembrane region" description="Helical" evidence="11">
    <location>
        <begin position="124"/>
        <end position="151"/>
    </location>
</feature>
<dbReference type="SUPFAM" id="SSF161070">
    <property type="entry name" value="SNF-like"/>
    <property type="match status" value="1"/>
</dbReference>
<evidence type="ECO:0000313" key="13">
    <source>
        <dbReference type="Proteomes" id="UP001347796"/>
    </source>
</evidence>
<feature type="binding site" evidence="8">
    <location>
        <position position="322"/>
    </location>
    <ligand>
        <name>Na(+)</name>
        <dbReference type="ChEBI" id="CHEBI:29101"/>
        <label>1</label>
    </ligand>
</feature>
<keyword evidence="10" id="KW-0769">Symport</keyword>
<dbReference type="GO" id="GO:0005886">
    <property type="term" value="C:plasma membrane"/>
    <property type="evidence" value="ECO:0007669"/>
    <property type="project" value="TreeGrafter"/>
</dbReference>
<dbReference type="AlphaFoldDB" id="A0AAN8JPS4"/>
<feature type="transmembrane region" description="Helical" evidence="11">
    <location>
        <begin position="557"/>
        <end position="579"/>
    </location>
</feature>
<evidence type="ECO:0000256" key="3">
    <source>
        <dbReference type="ARBA" id="ARBA00022448"/>
    </source>
</evidence>
<keyword evidence="3 10" id="KW-0813">Transport</keyword>
<feature type="transmembrane region" description="Helical" evidence="11">
    <location>
        <begin position="79"/>
        <end position="103"/>
    </location>
</feature>
<feature type="transmembrane region" description="Helical" evidence="11">
    <location>
        <begin position="407"/>
        <end position="436"/>
    </location>
</feature>
<proteinExistence type="inferred from homology"/>
<keyword evidence="6 11" id="KW-0472">Membrane</keyword>
<feature type="binding site" evidence="8">
    <location>
        <position position="61"/>
    </location>
    <ligand>
        <name>Na(+)</name>
        <dbReference type="ChEBI" id="CHEBI:29101"/>
        <label>1</label>
    </ligand>
</feature>
<feature type="disulfide bond" evidence="9">
    <location>
        <begin position="163"/>
        <end position="172"/>
    </location>
</feature>
<keyword evidence="8" id="KW-0915">Sodium</keyword>
<gene>
    <name evidence="12" type="ORF">SNE40_010065</name>
</gene>
<evidence type="ECO:0000256" key="10">
    <source>
        <dbReference type="RuleBase" id="RU003732"/>
    </source>
</evidence>
<feature type="transmembrane region" description="Helical" evidence="11">
    <location>
        <begin position="315"/>
        <end position="336"/>
    </location>
</feature>
<dbReference type="GO" id="GO:0046872">
    <property type="term" value="F:metal ion binding"/>
    <property type="evidence" value="ECO:0007669"/>
    <property type="project" value="UniProtKB-KW"/>
</dbReference>
<evidence type="ECO:0000256" key="5">
    <source>
        <dbReference type="ARBA" id="ARBA00022989"/>
    </source>
</evidence>
<dbReference type="PANTHER" id="PTHR11616:SF321">
    <property type="entry name" value="SODIUM-DEPENDENT NUTRIENT AMINO ACID TRANSPORTER 1-RELATED"/>
    <property type="match status" value="1"/>
</dbReference>
<dbReference type="InterPro" id="IPR037272">
    <property type="entry name" value="SNS_sf"/>
</dbReference>
<protein>
    <recommendedName>
        <fullName evidence="10">Transporter</fullName>
    </recommendedName>
</protein>
<dbReference type="GO" id="GO:0005283">
    <property type="term" value="F:amino acid:sodium symporter activity"/>
    <property type="evidence" value="ECO:0007669"/>
    <property type="project" value="TreeGrafter"/>
</dbReference>
<dbReference type="GO" id="GO:0015179">
    <property type="term" value="F:L-amino acid transmembrane transporter activity"/>
    <property type="evidence" value="ECO:0007669"/>
    <property type="project" value="TreeGrafter"/>
</dbReference>
<sequence>MDVQQEKDFETDVQNGLLAPENHENGIKAMDITSAKIIGKPERVHWGRSFEFLLSLIGYGVGLGHIWRFPYLCAKNGGAVFLIPYLIFMVLIGFPLTFMELALGQYSGKSAYDLWDICPAFRGLGVAMSSVAGMCCLYYNTILSWILYYFVHSFMSPLPWTTCDNWWNTENCFVRNKLQENSTIVSNNTHYVSYGNETMVPLSTADKNISERVTATEEFWNNNLLVISSGLSDFGTMQWHLVLALVAAWVIIFLCIVKGVKSVGKVVYVTATFPYVLIVVLFVRAVTLPGAMKGIEFYLIPDFSKLADLQMWTEALLQLFFSVGMGWGGFITMASYNKFNNNILRDTVIYCFIGEGTSILAGFVVFSVLGFMSYETGLEIVDIIRTGPGLAFIAYPEALSQLPLPQLWAVLFFLMLLLVALDTMFVNVEVVITTIVDLIPNATDKIRMIITAVTCFVMFLITLIYATQAGIYVFQLVDWYFAAITLHIITILESITIGWIYGADRYFGDLEMMLGKSPTVLLKYIWRFVNPIILSIILVFTLATYKPPSYDEYHYPAYAIGIGWFFAIASALPIPIWLVKEVFSRKGPLRERIKESFQPNEKWVPANEYELTAQSEESGI</sequence>
<dbReference type="PROSITE" id="PS00610">
    <property type="entry name" value="NA_NEUROTRAN_SYMP_1"/>
    <property type="match status" value="1"/>
</dbReference>
<feature type="binding site" evidence="8">
    <location>
        <position position="422"/>
    </location>
    <ligand>
        <name>Na(+)</name>
        <dbReference type="ChEBI" id="CHEBI:29101"/>
        <label>1</label>
    </ligand>
</feature>
<comment type="subcellular location">
    <subcellularLocation>
        <location evidence="1">Membrane</location>
        <topology evidence="1">Multi-pass membrane protein</topology>
    </subcellularLocation>
</comment>
<dbReference type="PANTHER" id="PTHR11616">
    <property type="entry name" value="SODIUM/CHLORIDE DEPENDENT TRANSPORTER"/>
    <property type="match status" value="1"/>
</dbReference>
<comment type="caution">
    <text evidence="12">The sequence shown here is derived from an EMBL/GenBank/DDBJ whole genome shotgun (WGS) entry which is preliminary data.</text>
</comment>
<dbReference type="PRINTS" id="PR00176">
    <property type="entry name" value="NANEUSMPORT"/>
</dbReference>
<evidence type="ECO:0000256" key="7">
    <source>
        <dbReference type="ARBA" id="ARBA00023180"/>
    </source>
</evidence>
<feature type="binding site" evidence="8">
    <location>
        <position position="58"/>
    </location>
    <ligand>
        <name>Na(+)</name>
        <dbReference type="ChEBI" id="CHEBI:29101"/>
        <label>1</label>
    </ligand>
</feature>
<feature type="transmembrane region" description="Helical" evidence="11">
    <location>
        <begin position="448"/>
        <end position="467"/>
    </location>
</feature>
<comment type="similarity">
    <text evidence="2 10">Belongs to the sodium:neurotransmitter symporter (SNF) (TC 2.A.22) family.</text>
</comment>
<dbReference type="Proteomes" id="UP001347796">
    <property type="component" value="Unassembled WGS sequence"/>
</dbReference>
<feature type="transmembrane region" description="Helical" evidence="11">
    <location>
        <begin position="524"/>
        <end position="545"/>
    </location>
</feature>
<keyword evidence="9" id="KW-1015">Disulfide bond</keyword>
<keyword evidence="13" id="KW-1185">Reference proteome</keyword>
<feature type="transmembrane region" description="Helical" evidence="11">
    <location>
        <begin position="266"/>
        <end position="286"/>
    </location>
</feature>
<evidence type="ECO:0000313" key="12">
    <source>
        <dbReference type="EMBL" id="KAK6182357.1"/>
    </source>
</evidence>
<keyword evidence="7" id="KW-0325">Glycoprotein</keyword>
<keyword evidence="4 10" id="KW-0812">Transmembrane</keyword>
<keyword evidence="8" id="KW-0479">Metal-binding</keyword>
<evidence type="ECO:0000256" key="6">
    <source>
        <dbReference type="ARBA" id="ARBA00023136"/>
    </source>
</evidence>
<feature type="transmembrane region" description="Helical" evidence="11">
    <location>
        <begin position="50"/>
        <end position="67"/>
    </location>
</feature>
<evidence type="ECO:0000256" key="1">
    <source>
        <dbReference type="ARBA" id="ARBA00004141"/>
    </source>
</evidence>
<feature type="transmembrane region" description="Helical" evidence="11">
    <location>
        <begin position="237"/>
        <end position="257"/>
    </location>
</feature>
<organism evidence="12 13">
    <name type="scientific">Patella caerulea</name>
    <name type="common">Rayed Mediterranean limpet</name>
    <dbReference type="NCBI Taxonomy" id="87958"/>
    <lineage>
        <taxon>Eukaryota</taxon>
        <taxon>Metazoa</taxon>
        <taxon>Spiralia</taxon>
        <taxon>Lophotrochozoa</taxon>
        <taxon>Mollusca</taxon>
        <taxon>Gastropoda</taxon>
        <taxon>Patellogastropoda</taxon>
        <taxon>Patelloidea</taxon>
        <taxon>Patellidae</taxon>
        <taxon>Patella</taxon>
    </lineage>
</organism>
<evidence type="ECO:0000256" key="11">
    <source>
        <dbReference type="SAM" id="Phobius"/>
    </source>
</evidence>
<dbReference type="GO" id="GO:0089718">
    <property type="term" value="P:amino acid import across plasma membrane"/>
    <property type="evidence" value="ECO:0007669"/>
    <property type="project" value="TreeGrafter"/>
</dbReference>
<reference evidence="12 13" key="1">
    <citation type="submission" date="2024-01" db="EMBL/GenBank/DDBJ databases">
        <title>The genome of the rayed Mediterranean limpet Patella caerulea (Linnaeus, 1758).</title>
        <authorList>
            <person name="Anh-Thu Weber A."/>
            <person name="Halstead-Nussloch G."/>
        </authorList>
    </citation>
    <scope>NUCLEOTIDE SEQUENCE [LARGE SCALE GENOMIC DNA]</scope>
    <source>
        <strain evidence="12">AATW-2023a</strain>
        <tissue evidence="12">Whole specimen</tissue>
    </source>
</reference>
<dbReference type="InterPro" id="IPR000175">
    <property type="entry name" value="Na/ntran_symport"/>
</dbReference>
<evidence type="ECO:0000256" key="4">
    <source>
        <dbReference type="ARBA" id="ARBA00022692"/>
    </source>
</evidence>
<feature type="transmembrane region" description="Helical" evidence="11">
    <location>
        <begin position="479"/>
        <end position="503"/>
    </location>
</feature>
<dbReference type="PROSITE" id="PS50267">
    <property type="entry name" value="NA_NEUROTRAN_SYMP_3"/>
    <property type="match status" value="1"/>
</dbReference>
<name>A0AAN8JPS4_PATCE</name>
<evidence type="ECO:0000256" key="9">
    <source>
        <dbReference type="PIRSR" id="PIRSR600175-2"/>
    </source>
</evidence>
<evidence type="ECO:0000256" key="2">
    <source>
        <dbReference type="ARBA" id="ARBA00006459"/>
    </source>
</evidence>